<dbReference type="InterPro" id="IPR000595">
    <property type="entry name" value="cNMP-bd_dom"/>
</dbReference>
<dbReference type="InterPro" id="IPR014710">
    <property type="entry name" value="RmlC-like_jellyroll"/>
</dbReference>
<comment type="caution">
    <text evidence="2">The sequence shown here is derived from an EMBL/GenBank/DDBJ whole genome shotgun (WGS) entry which is preliminary data.</text>
</comment>
<accession>A0A645GAA9</accession>
<reference evidence="2" key="1">
    <citation type="submission" date="2019-08" db="EMBL/GenBank/DDBJ databases">
        <authorList>
            <person name="Kucharzyk K."/>
            <person name="Murdoch R.W."/>
            <person name="Higgins S."/>
            <person name="Loffler F."/>
        </authorList>
    </citation>
    <scope>NUCLEOTIDE SEQUENCE</scope>
</reference>
<evidence type="ECO:0000259" key="1">
    <source>
        <dbReference type="PROSITE" id="PS50042"/>
    </source>
</evidence>
<feature type="domain" description="Cyclic nucleotide-binding" evidence="1">
    <location>
        <begin position="13"/>
        <end position="74"/>
    </location>
</feature>
<dbReference type="PROSITE" id="PS50042">
    <property type="entry name" value="CNMP_BINDING_3"/>
    <property type="match status" value="1"/>
</dbReference>
<name>A0A645GAA9_9ZZZZ</name>
<dbReference type="EMBL" id="VSSQ01068677">
    <property type="protein sequence ID" value="MPN20823.1"/>
    <property type="molecule type" value="Genomic_DNA"/>
</dbReference>
<dbReference type="Pfam" id="PF00027">
    <property type="entry name" value="cNMP_binding"/>
    <property type="match status" value="1"/>
</dbReference>
<dbReference type="InterPro" id="IPR018490">
    <property type="entry name" value="cNMP-bd_dom_sf"/>
</dbReference>
<dbReference type="Gene3D" id="2.60.120.10">
    <property type="entry name" value="Jelly Rolls"/>
    <property type="match status" value="1"/>
</dbReference>
<organism evidence="2">
    <name type="scientific">bioreactor metagenome</name>
    <dbReference type="NCBI Taxonomy" id="1076179"/>
    <lineage>
        <taxon>unclassified sequences</taxon>
        <taxon>metagenomes</taxon>
        <taxon>ecological metagenomes</taxon>
    </lineage>
</organism>
<dbReference type="AlphaFoldDB" id="A0A645GAA9"/>
<protein>
    <recommendedName>
        <fullName evidence="1">Cyclic nucleotide-binding domain-containing protein</fullName>
    </recommendedName>
</protein>
<proteinExistence type="predicted"/>
<evidence type="ECO:0000313" key="2">
    <source>
        <dbReference type="EMBL" id="MPN20823.1"/>
    </source>
</evidence>
<sequence>MYDPKHFQRAMGIVLQGRLKVTTETGVVLTILHSGSLFGVAGLFLERDDYVTRIQAIKPSEVLFLTTDDLEAIFKEEYSVCLQYLRFLSQRIVFLNQRISQFVAPSPAEALYAFLTRLAIAAETDRFHLPMSKQEMCRQMNMGRTTLYRAWDQLLTEGRLIEHSDTSLQVILGGTHH</sequence>
<gene>
    <name evidence="2" type="ORF">SDC9_168202</name>
</gene>
<dbReference type="SUPFAM" id="SSF51206">
    <property type="entry name" value="cAMP-binding domain-like"/>
    <property type="match status" value="1"/>
</dbReference>